<dbReference type="AlphaFoldDB" id="A0A8X6L5Z1"/>
<proteinExistence type="predicted"/>
<feature type="domain" description="DUF5641" evidence="1">
    <location>
        <begin position="231"/>
        <end position="316"/>
    </location>
</feature>
<evidence type="ECO:0000313" key="3">
    <source>
        <dbReference type="Proteomes" id="UP000887116"/>
    </source>
</evidence>
<protein>
    <submittedName>
        <fullName evidence="2">DUF5641 domain-containing protein</fullName>
    </submittedName>
</protein>
<dbReference type="Pfam" id="PF05380">
    <property type="entry name" value="Peptidase_A17"/>
    <property type="match status" value="1"/>
</dbReference>
<dbReference type="Pfam" id="PF18701">
    <property type="entry name" value="DUF5641"/>
    <property type="match status" value="1"/>
</dbReference>
<dbReference type="InterPro" id="IPR008042">
    <property type="entry name" value="Retrotrans_Pao"/>
</dbReference>
<dbReference type="PANTHER" id="PTHR47331">
    <property type="entry name" value="PHD-TYPE DOMAIN-CONTAINING PROTEIN"/>
    <property type="match status" value="1"/>
</dbReference>
<dbReference type="OrthoDB" id="416987at2759"/>
<evidence type="ECO:0000313" key="2">
    <source>
        <dbReference type="EMBL" id="GFQ96586.1"/>
    </source>
</evidence>
<reference evidence="2" key="1">
    <citation type="submission" date="2020-07" db="EMBL/GenBank/DDBJ databases">
        <title>Multicomponent nature underlies the extraordinary mechanical properties of spider dragline silk.</title>
        <authorList>
            <person name="Kono N."/>
            <person name="Nakamura H."/>
            <person name="Mori M."/>
            <person name="Yoshida Y."/>
            <person name="Ohtoshi R."/>
            <person name="Malay A.D."/>
            <person name="Moran D.A.P."/>
            <person name="Tomita M."/>
            <person name="Numata K."/>
            <person name="Arakawa K."/>
        </authorList>
    </citation>
    <scope>NUCLEOTIDE SEQUENCE</scope>
</reference>
<gene>
    <name evidence="2" type="primary">AVEN_152528_1</name>
    <name evidence="2" type="ORF">TNCT_530941</name>
</gene>
<dbReference type="EMBL" id="BMAO01024623">
    <property type="protein sequence ID" value="GFQ96586.1"/>
    <property type="molecule type" value="Genomic_DNA"/>
</dbReference>
<sequence>MVYRHCRVVFGVEQTPFLLAASLNHLLEHSSLECTEIISKLKHSFYVDNCVSGVFTEQEVGNFISSAKTVLSKRCFNLKNWESNVNGPGVSKCTGDTDLLGIIWNLDRDTLRCSVINEIPQNKGNTTKRTILSFVQQFYDPIGILSAATLLPKIWLQEAWKIKLAWDDPLPPEIYNRFSRWLFEVACLKDSEDLIAITPAMFLMTNSSAEVTDLDLNDFAKFQRRVRFRAKLFKDLKSRFRKEYLGLLAQKRSKLISHKMKVGEIVLVENPNKKRLYWHLAKVLELLLGRDDNIRTLKLKCGNAEIIRPVQKLFPLEIQPEELPSADVGMEGVPEPSSLSEVPVAYTDEEVNPELIEVTPAMDSCKFARCGRKIKPPQKLNLLNLMVFFES</sequence>
<comment type="caution">
    <text evidence="2">The sequence shown here is derived from an EMBL/GenBank/DDBJ whole genome shotgun (WGS) entry which is preliminary data.</text>
</comment>
<dbReference type="Proteomes" id="UP000887116">
    <property type="component" value="Unassembled WGS sequence"/>
</dbReference>
<dbReference type="InterPro" id="IPR040676">
    <property type="entry name" value="DUF5641"/>
</dbReference>
<keyword evidence="3" id="KW-1185">Reference proteome</keyword>
<accession>A0A8X6L5Z1</accession>
<name>A0A8X6L5Z1_TRICU</name>
<organism evidence="2 3">
    <name type="scientific">Trichonephila clavata</name>
    <name type="common">Joro spider</name>
    <name type="synonym">Nephila clavata</name>
    <dbReference type="NCBI Taxonomy" id="2740835"/>
    <lineage>
        <taxon>Eukaryota</taxon>
        <taxon>Metazoa</taxon>
        <taxon>Ecdysozoa</taxon>
        <taxon>Arthropoda</taxon>
        <taxon>Chelicerata</taxon>
        <taxon>Arachnida</taxon>
        <taxon>Araneae</taxon>
        <taxon>Araneomorphae</taxon>
        <taxon>Entelegynae</taxon>
        <taxon>Araneoidea</taxon>
        <taxon>Nephilidae</taxon>
        <taxon>Trichonephila</taxon>
    </lineage>
</organism>
<evidence type="ECO:0000259" key="1">
    <source>
        <dbReference type="Pfam" id="PF18701"/>
    </source>
</evidence>